<evidence type="ECO:0000259" key="5">
    <source>
        <dbReference type="PROSITE" id="PS50011"/>
    </source>
</evidence>
<dbReference type="STRING" id="1806891.Cs308_0338"/>
<keyword evidence="7" id="KW-1185">Reference proteome</keyword>
<keyword evidence="1" id="KW-0808">Transferase</keyword>
<evidence type="ECO:0000256" key="3">
    <source>
        <dbReference type="ARBA" id="ARBA00022777"/>
    </source>
</evidence>
<dbReference type="OrthoDB" id="9788659at2"/>
<keyword evidence="4" id="KW-0067">ATP-binding</keyword>
<dbReference type="RefSeq" id="WP_066481784.1">
    <property type="nucleotide sequence ID" value="NZ_CP014639.1"/>
</dbReference>
<dbReference type="GO" id="GO:0004674">
    <property type="term" value="F:protein serine/threonine kinase activity"/>
    <property type="evidence" value="ECO:0007669"/>
    <property type="project" value="TreeGrafter"/>
</dbReference>
<feature type="domain" description="Protein kinase" evidence="5">
    <location>
        <begin position="18"/>
        <end position="286"/>
    </location>
</feature>
<dbReference type="Gene3D" id="3.30.200.20">
    <property type="entry name" value="Phosphorylase Kinase, domain 1"/>
    <property type="match status" value="1"/>
</dbReference>
<dbReference type="AlphaFoldDB" id="A0A1A9HU50"/>
<proteinExistence type="predicted"/>
<name>A0A1A9HU50_9CHLA</name>
<protein>
    <submittedName>
        <fullName evidence="6">Type III secretion S/T Protein Kinase</fullName>
    </submittedName>
</protein>
<dbReference type="Pfam" id="PF00069">
    <property type="entry name" value="Pkinase"/>
    <property type="match status" value="1"/>
</dbReference>
<sequence>MDCQHGIPLFETQVIGGYHIKKVLSKKAGSAVFQASHPNISDSVAIKVFSPCGAVNSRRIQSFLKEARIISQITHPNIVNFYHYGKWENYLYIAMEYVEGISLRNYILSQFISLPRALEIIIDVAYAVEHLHSRNILHKDIKPENILIKLYEGIKLIDFGLAVCKDETNSCPPGVLGTPYYMSPEQWQGEPSSPASDIYALGLLAYELILGNLSLGKVHLSLIPERIGKILAKALQPLPKARYPSVQQLIADLNYYRLSGEMHKDLRKKDYNSTLCEQLQKQQVWLSPEKLMLPDFVSGALYKQGYPTCPYVYYDTFITGDVLNVWLSYSPTSNGVLALSVVKTLVSQQFFQQPFLEKICKINEQLIRLQVPLDDMGISLLYLAIPKEKYELTWIACGKTVFWLKKQGKVFRNYESFSPGLGKINSLQIRETKVAWEIGDEAVLHTLQTDETSTFLQASTLVELKDRRQMAIFCPIESMCCKMQNNVNENLSLSTLISLKRIR</sequence>
<dbReference type="SMART" id="SM00220">
    <property type="entry name" value="S_TKc"/>
    <property type="match status" value="1"/>
</dbReference>
<dbReference type="InterPro" id="IPR011009">
    <property type="entry name" value="Kinase-like_dom_sf"/>
</dbReference>
<evidence type="ECO:0000256" key="4">
    <source>
        <dbReference type="ARBA" id="ARBA00022840"/>
    </source>
</evidence>
<dbReference type="EMBL" id="CP014639">
    <property type="protein sequence ID" value="ANH78509.1"/>
    <property type="molecule type" value="Genomic_DNA"/>
</dbReference>
<dbReference type="Proteomes" id="UP000078162">
    <property type="component" value="Chromosome"/>
</dbReference>
<evidence type="ECO:0000313" key="6">
    <source>
        <dbReference type="EMBL" id="ANH78509.1"/>
    </source>
</evidence>
<dbReference type="Gene3D" id="1.10.510.10">
    <property type="entry name" value="Transferase(Phosphotransferase) domain 1"/>
    <property type="match status" value="1"/>
</dbReference>
<dbReference type="InterPro" id="IPR008271">
    <property type="entry name" value="Ser/Thr_kinase_AS"/>
</dbReference>
<reference evidence="7" key="1">
    <citation type="submission" date="2016-03" db="EMBL/GenBank/DDBJ databases">
        <title>Culture-independent genomics supports pathogen discovery for uncultivable bacteria within the genus Chlamydia.</title>
        <authorList>
            <person name="Taylor-Brown A."/>
            <person name="Bachmann N.L."/>
            <person name="Borel N."/>
            <person name="Polkinghorne A."/>
        </authorList>
    </citation>
    <scope>NUCLEOTIDE SEQUENCE [LARGE SCALE GENOMIC DNA]</scope>
    <source>
        <strain evidence="7">2742-308</strain>
    </source>
</reference>
<dbReference type="SUPFAM" id="SSF56112">
    <property type="entry name" value="Protein kinase-like (PK-like)"/>
    <property type="match status" value="1"/>
</dbReference>
<dbReference type="PANTHER" id="PTHR43289">
    <property type="entry name" value="MITOGEN-ACTIVATED PROTEIN KINASE KINASE KINASE 20-RELATED"/>
    <property type="match status" value="1"/>
</dbReference>
<gene>
    <name evidence="6" type="ORF">Cs308_0338</name>
</gene>
<dbReference type="PROSITE" id="PS00108">
    <property type="entry name" value="PROTEIN_KINASE_ST"/>
    <property type="match status" value="1"/>
</dbReference>
<dbReference type="GO" id="GO:0005524">
    <property type="term" value="F:ATP binding"/>
    <property type="evidence" value="ECO:0007669"/>
    <property type="project" value="UniProtKB-KW"/>
</dbReference>
<dbReference type="KEGG" id="csaz:Cs308_0338"/>
<keyword evidence="2" id="KW-0547">Nucleotide-binding</keyword>
<evidence type="ECO:0000256" key="1">
    <source>
        <dbReference type="ARBA" id="ARBA00022679"/>
    </source>
</evidence>
<organism evidence="6 7">
    <name type="scientific">Candidatus Chlamydia sanziniae</name>
    <dbReference type="NCBI Taxonomy" id="1806891"/>
    <lineage>
        <taxon>Bacteria</taxon>
        <taxon>Pseudomonadati</taxon>
        <taxon>Chlamydiota</taxon>
        <taxon>Chlamydiia</taxon>
        <taxon>Chlamydiales</taxon>
        <taxon>Chlamydiaceae</taxon>
        <taxon>Chlamydia/Chlamydophila group</taxon>
        <taxon>Chlamydia</taxon>
    </lineage>
</organism>
<evidence type="ECO:0000313" key="7">
    <source>
        <dbReference type="Proteomes" id="UP000078162"/>
    </source>
</evidence>
<dbReference type="CDD" id="cd14014">
    <property type="entry name" value="STKc_PknB_like"/>
    <property type="match status" value="1"/>
</dbReference>
<keyword evidence="3 6" id="KW-0418">Kinase</keyword>
<evidence type="ECO:0000256" key="2">
    <source>
        <dbReference type="ARBA" id="ARBA00022741"/>
    </source>
</evidence>
<dbReference type="PATRIC" id="fig|1806891.3.peg.328"/>
<accession>A0A1A9HU50</accession>
<dbReference type="PROSITE" id="PS50011">
    <property type="entry name" value="PROTEIN_KINASE_DOM"/>
    <property type="match status" value="1"/>
</dbReference>
<dbReference type="InterPro" id="IPR000719">
    <property type="entry name" value="Prot_kinase_dom"/>
</dbReference>
<dbReference type="PANTHER" id="PTHR43289:SF6">
    <property type="entry name" value="SERINE_THREONINE-PROTEIN KINASE NEKL-3"/>
    <property type="match status" value="1"/>
</dbReference>